<dbReference type="Gene3D" id="1.20.120.1630">
    <property type="match status" value="1"/>
</dbReference>
<evidence type="ECO:0000256" key="5">
    <source>
        <dbReference type="RuleBase" id="RU362022"/>
    </source>
</evidence>
<feature type="transmembrane region" description="Helical" evidence="5">
    <location>
        <begin position="80"/>
        <end position="103"/>
    </location>
</feature>
<dbReference type="Pfam" id="PF04140">
    <property type="entry name" value="ICMT"/>
    <property type="match status" value="1"/>
</dbReference>
<evidence type="ECO:0000256" key="2">
    <source>
        <dbReference type="ARBA" id="ARBA00022692"/>
    </source>
</evidence>
<name>A0A4S8LZA6_DENBC</name>
<keyword evidence="3 5" id="KW-1133">Transmembrane helix</keyword>
<organism evidence="7 8">
    <name type="scientific">Dendrothele bispora (strain CBS 962.96)</name>
    <dbReference type="NCBI Taxonomy" id="1314807"/>
    <lineage>
        <taxon>Eukaryota</taxon>
        <taxon>Fungi</taxon>
        <taxon>Dikarya</taxon>
        <taxon>Basidiomycota</taxon>
        <taxon>Agaricomycotina</taxon>
        <taxon>Agaricomycetes</taxon>
        <taxon>Agaricomycetidae</taxon>
        <taxon>Agaricales</taxon>
        <taxon>Agaricales incertae sedis</taxon>
        <taxon>Dendrothele</taxon>
    </lineage>
</organism>
<evidence type="ECO:0000313" key="8">
    <source>
        <dbReference type="Proteomes" id="UP000297245"/>
    </source>
</evidence>
<keyword evidence="5" id="KW-0949">S-adenosyl-L-methionine</keyword>
<feature type="transmembrane region" description="Helical" evidence="5">
    <location>
        <begin position="293"/>
        <end position="312"/>
    </location>
</feature>
<dbReference type="GO" id="GO:0004671">
    <property type="term" value="F:protein C-terminal S-isoprenylcysteine carboxyl O-methyltransferase activity"/>
    <property type="evidence" value="ECO:0007669"/>
    <property type="project" value="UniProtKB-EC"/>
</dbReference>
<comment type="caution">
    <text evidence="5">Lacks conserved residue(s) required for the propagation of feature annotation.</text>
</comment>
<dbReference type="OrthoDB" id="422086at2759"/>
<dbReference type="GO" id="GO:0032259">
    <property type="term" value="P:methylation"/>
    <property type="evidence" value="ECO:0007669"/>
    <property type="project" value="UniProtKB-KW"/>
</dbReference>
<dbReference type="PANTHER" id="PTHR12714">
    <property type="entry name" value="PROTEIN-S ISOPRENYLCYSTEINE O-METHYLTRANSFERASE"/>
    <property type="match status" value="1"/>
</dbReference>
<sequence>MTPPNARPADDELESRRAEVQDKANNKTDLKDLPVQHGADQGSNMNERLRENSRTSILGSRRMHLLANFIPPVSKAHGHWIVFGLFHLFFFIEVVLSLALFLADSNPLKKLIIDYFVPYHVPVQLLVPIASEQNNAFSGQSEYDLIPWQSKAIYIRHVLQPSPQLILGATMTLMGGLIRRASYKAMKELFTFQLSIRKEHRLVTSGPYAYVRHPSYTGALLAGSGAILSLVLGRGSWFRECLWQVITMKFRGFHSYRLLVQVVHFPPPPRSDDIDIDVVVVDGRLDLCNSLDLALTLTVLVLAVFLARVVFVPRMKKEDEMMEREFGAEWRSWKGRARCRMVPGVY</sequence>
<evidence type="ECO:0000256" key="4">
    <source>
        <dbReference type="ARBA" id="ARBA00023136"/>
    </source>
</evidence>
<dbReference type="EC" id="2.1.1.100" evidence="5"/>
<keyword evidence="5" id="KW-0808">Transferase</keyword>
<evidence type="ECO:0000256" key="3">
    <source>
        <dbReference type="ARBA" id="ARBA00022989"/>
    </source>
</evidence>
<dbReference type="InterPro" id="IPR007269">
    <property type="entry name" value="ICMT_MeTrfase"/>
</dbReference>
<keyword evidence="5" id="KW-0256">Endoplasmic reticulum</keyword>
<dbReference type="Proteomes" id="UP000297245">
    <property type="component" value="Unassembled WGS sequence"/>
</dbReference>
<proteinExistence type="inferred from homology"/>
<keyword evidence="2 5" id="KW-0812">Transmembrane</keyword>
<keyword evidence="4 5" id="KW-0472">Membrane</keyword>
<evidence type="ECO:0000256" key="6">
    <source>
        <dbReference type="SAM" id="MobiDB-lite"/>
    </source>
</evidence>
<comment type="subcellular location">
    <subcellularLocation>
        <location evidence="5">Endoplasmic reticulum membrane</location>
        <topology evidence="5">Multi-pass membrane protein</topology>
    </subcellularLocation>
    <subcellularLocation>
        <location evidence="1">Membrane</location>
        <topology evidence="1">Multi-pass membrane protein</topology>
    </subcellularLocation>
</comment>
<reference evidence="7 8" key="1">
    <citation type="journal article" date="2019" name="Nat. Ecol. Evol.">
        <title>Megaphylogeny resolves global patterns of mushroom evolution.</title>
        <authorList>
            <person name="Varga T."/>
            <person name="Krizsan K."/>
            <person name="Foldi C."/>
            <person name="Dima B."/>
            <person name="Sanchez-Garcia M."/>
            <person name="Sanchez-Ramirez S."/>
            <person name="Szollosi G.J."/>
            <person name="Szarkandi J.G."/>
            <person name="Papp V."/>
            <person name="Albert L."/>
            <person name="Andreopoulos W."/>
            <person name="Angelini C."/>
            <person name="Antonin V."/>
            <person name="Barry K.W."/>
            <person name="Bougher N.L."/>
            <person name="Buchanan P."/>
            <person name="Buyck B."/>
            <person name="Bense V."/>
            <person name="Catcheside P."/>
            <person name="Chovatia M."/>
            <person name="Cooper J."/>
            <person name="Damon W."/>
            <person name="Desjardin D."/>
            <person name="Finy P."/>
            <person name="Geml J."/>
            <person name="Haridas S."/>
            <person name="Hughes K."/>
            <person name="Justo A."/>
            <person name="Karasinski D."/>
            <person name="Kautmanova I."/>
            <person name="Kiss B."/>
            <person name="Kocsube S."/>
            <person name="Kotiranta H."/>
            <person name="LaButti K.M."/>
            <person name="Lechner B.E."/>
            <person name="Liimatainen K."/>
            <person name="Lipzen A."/>
            <person name="Lukacs Z."/>
            <person name="Mihaltcheva S."/>
            <person name="Morgado L.N."/>
            <person name="Niskanen T."/>
            <person name="Noordeloos M.E."/>
            <person name="Ohm R.A."/>
            <person name="Ortiz-Santana B."/>
            <person name="Ovrebo C."/>
            <person name="Racz N."/>
            <person name="Riley R."/>
            <person name="Savchenko A."/>
            <person name="Shiryaev A."/>
            <person name="Soop K."/>
            <person name="Spirin V."/>
            <person name="Szebenyi C."/>
            <person name="Tomsovsky M."/>
            <person name="Tulloss R.E."/>
            <person name="Uehling J."/>
            <person name="Grigoriev I.V."/>
            <person name="Vagvolgyi C."/>
            <person name="Papp T."/>
            <person name="Martin F.M."/>
            <person name="Miettinen O."/>
            <person name="Hibbett D.S."/>
            <person name="Nagy L.G."/>
        </authorList>
    </citation>
    <scope>NUCLEOTIDE SEQUENCE [LARGE SCALE GENOMIC DNA]</scope>
    <source>
        <strain evidence="7 8">CBS 962.96</strain>
    </source>
</reference>
<comment type="similarity">
    <text evidence="5">Belongs to the class VI-like SAM-binding methyltransferase superfamily. Isoprenylcysteine carboxyl methyltransferase family.</text>
</comment>
<feature type="compositionally biased region" description="Basic and acidic residues" evidence="6">
    <location>
        <begin position="8"/>
        <end position="34"/>
    </location>
</feature>
<evidence type="ECO:0000256" key="1">
    <source>
        <dbReference type="ARBA" id="ARBA00004141"/>
    </source>
</evidence>
<gene>
    <name evidence="7" type="ORF">K435DRAFT_779340</name>
</gene>
<dbReference type="EMBL" id="ML179220">
    <property type="protein sequence ID" value="THU94588.1"/>
    <property type="molecule type" value="Genomic_DNA"/>
</dbReference>
<protein>
    <recommendedName>
        <fullName evidence="5">Protein-S-isoprenylcysteine O-methyltransferase</fullName>
        <ecNumber evidence="5">2.1.1.100</ecNumber>
    </recommendedName>
</protein>
<accession>A0A4S8LZA6</accession>
<dbReference type="PANTHER" id="PTHR12714:SF9">
    <property type="entry name" value="PROTEIN-S-ISOPRENYLCYSTEINE O-METHYLTRANSFERASE"/>
    <property type="match status" value="1"/>
</dbReference>
<keyword evidence="5" id="KW-0489">Methyltransferase</keyword>
<dbReference type="GO" id="GO:0005789">
    <property type="term" value="C:endoplasmic reticulum membrane"/>
    <property type="evidence" value="ECO:0007669"/>
    <property type="project" value="UniProtKB-SubCell"/>
</dbReference>
<feature type="transmembrane region" description="Helical" evidence="5">
    <location>
        <begin position="219"/>
        <end position="238"/>
    </location>
</feature>
<comment type="catalytic activity">
    <reaction evidence="5">
        <text>[protein]-C-terminal S-[(2E,6E)-farnesyl]-L-cysteine + S-adenosyl-L-methionine = [protein]-C-terminal S-[(2E,6E)-farnesyl]-L-cysteine methyl ester + S-adenosyl-L-homocysteine</text>
        <dbReference type="Rhea" id="RHEA:21672"/>
        <dbReference type="Rhea" id="RHEA-COMP:12125"/>
        <dbReference type="Rhea" id="RHEA-COMP:12126"/>
        <dbReference type="ChEBI" id="CHEBI:57856"/>
        <dbReference type="ChEBI" id="CHEBI:59789"/>
        <dbReference type="ChEBI" id="CHEBI:90510"/>
        <dbReference type="ChEBI" id="CHEBI:90511"/>
        <dbReference type="EC" id="2.1.1.100"/>
    </reaction>
</comment>
<feature type="region of interest" description="Disordered" evidence="6">
    <location>
        <begin position="1"/>
        <end position="50"/>
    </location>
</feature>
<keyword evidence="8" id="KW-1185">Reference proteome</keyword>
<evidence type="ECO:0000313" key="7">
    <source>
        <dbReference type="EMBL" id="THU94588.1"/>
    </source>
</evidence>
<dbReference type="AlphaFoldDB" id="A0A4S8LZA6"/>